<dbReference type="EMBL" id="JAWJAY010000606">
    <property type="protein sequence ID" value="MDV2887884.1"/>
    <property type="molecule type" value="Genomic_DNA"/>
</dbReference>
<evidence type="ECO:0000313" key="1">
    <source>
        <dbReference type="EMBL" id="MDV2887884.1"/>
    </source>
</evidence>
<accession>A0AAJ2NSG4</accession>
<sequence length="91" mass="10462">LYFSSEEKSQLVDLQRGKEKFSLTLEQYTAIQAQMEQQGLEGDVMTLFKFIKAAIEGREYSKFIFTKSLSDALEMIVRLGAKHGFTREEMA</sequence>
<gene>
    <name evidence="1" type="ORF">RYX45_22205</name>
</gene>
<dbReference type="RefSeq" id="WP_323468005.1">
    <property type="nucleotide sequence ID" value="NZ_JAWJAY010000606.1"/>
</dbReference>
<feature type="non-terminal residue" evidence="1">
    <location>
        <position position="1"/>
    </location>
</feature>
<protein>
    <submittedName>
        <fullName evidence="1">Uncharacterized protein</fullName>
    </submittedName>
</protein>
<proteinExistence type="predicted"/>
<name>A0AAJ2NSG4_ALKPS</name>
<organism evidence="1 2">
    <name type="scientific">Alkalihalophilus pseudofirmus</name>
    <name type="common">Bacillus pseudofirmus</name>
    <dbReference type="NCBI Taxonomy" id="79885"/>
    <lineage>
        <taxon>Bacteria</taxon>
        <taxon>Bacillati</taxon>
        <taxon>Bacillota</taxon>
        <taxon>Bacilli</taxon>
        <taxon>Bacillales</taxon>
        <taxon>Bacillaceae</taxon>
        <taxon>Alkalihalophilus</taxon>
    </lineage>
</organism>
<reference evidence="1" key="1">
    <citation type="submission" date="2023-10" db="EMBL/GenBank/DDBJ databases">
        <title>Screening of Alkalihalophilus pseudofirmusBZ-TG-HK211 and Its Alleviation of Salt Stress on Rapeseed Growth.</title>
        <authorList>
            <person name="Zhao B."/>
            <person name="Guo T."/>
        </authorList>
    </citation>
    <scope>NUCLEOTIDE SEQUENCE</scope>
    <source>
        <strain evidence="1">BZ-TG-HK211</strain>
    </source>
</reference>
<comment type="caution">
    <text evidence="1">The sequence shown here is derived from an EMBL/GenBank/DDBJ whole genome shotgun (WGS) entry which is preliminary data.</text>
</comment>
<feature type="non-terminal residue" evidence="1">
    <location>
        <position position="91"/>
    </location>
</feature>
<dbReference type="Proteomes" id="UP001285636">
    <property type="component" value="Unassembled WGS sequence"/>
</dbReference>
<evidence type="ECO:0000313" key="2">
    <source>
        <dbReference type="Proteomes" id="UP001285636"/>
    </source>
</evidence>
<dbReference type="AlphaFoldDB" id="A0AAJ2NSG4"/>